<dbReference type="Proteomes" id="UP001162992">
    <property type="component" value="Chromosome 1"/>
</dbReference>
<reference evidence="2" key="1">
    <citation type="journal article" date="2024" name="Proc. Natl. Acad. Sci. U.S.A.">
        <title>Extraordinary preservation of gene collinearity over three hundred million years revealed in homosporous lycophytes.</title>
        <authorList>
            <person name="Li C."/>
            <person name="Wickell D."/>
            <person name="Kuo L.Y."/>
            <person name="Chen X."/>
            <person name="Nie B."/>
            <person name="Liao X."/>
            <person name="Peng D."/>
            <person name="Ji J."/>
            <person name="Jenkins J."/>
            <person name="Williams M."/>
            <person name="Shu S."/>
            <person name="Plott C."/>
            <person name="Barry K."/>
            <person name="Rajasekar S."/>
            <person name="Grimwood J."/>
            <person name="Han X."/>
            <person name="Sun S."/>
            <person name="Hou Z."/>
            <person name="He W."/>
            <person name="Dai G."/>
            <person name="Sun C."/>
            <person name="Schmutz J."/>
            <person name="Leebens-Mack J.H."/>
            <person name="Li F.W."/>
            <person name="Wang L."/>
        </authorList>
    </citation>
    <scope>NUCLEOTIDE SEQUENCE [LARGE SCALE GENOMIC DNA]</scope>
    <source>
        <strain evidence="2">cv. PW_Plant_1</strain>
    </source>
</reference>
<comment type="caution">
    <text evidence="1">The sequence shown here is derived from an EMBL/GenBank/DDBJ whole genome shotgun (WGS) entry which is preliminary data.</text>
</comment>
<keyword evidence="2" id="KW-1185">Reference proteome</keyword>
<gene>
    <name evidence="1" type="ORF">O6H91_01G104300</name>
</gene>
<name>A0ACC2EUE7_DIPCM</name>
<accession>A0ACC2EUE7</accession>
<sequence length="530" mass="58395">MAGRGRGQPAHIGGSGQPPAPGTRPGSGGFGQQPPLLPPQQSIPISVVLIEQKLATQHAEIQKLLTENQRLAATHVALRQELSVAHQEAQRLQQLKSSMQAESEGKFLALLEKTANLEAELNALEPLNAELQKVRDDAQELSAHKQELLAQVEQLTDELQKNGSDAHKTSALQLENENLRQELHRARAVYEYEKKASLHQDEQRQAMEKTLILLAKEVEKLHAELTSVKKAKTSGTQGGAYGTGLQAVEAGHSFPHSIQRDDYERHKAVAVDNGVHYGSDLLSYTPNSADFPQASHVLQEGALNINGRNIKAGEVTSLDELKHQQVQDSVYGSLAPALQNSSFSRSEQKPTEIWNTHIAPNGKAFYHNPLTGITQWDRPATLEASESQETAQTHSNQLSQEQAQAAAMQMQQPAVEMSQLRQLQMQQYGELSGQQAAKVLQVPEQQAAHSQVHSLFQSQYMQPTRPQFQDSQVGQGQMNLAAQMSQLIQGQLAYPARGQQQTSYQISQSDRLVQAQAEHHLQSRMPSHLS</sequence>
<evidence type="ECO:0000313" key="2">
    <source>
        <dbReference type="Proteomes" id="UP001162992"/>
    </source>
</evidence>
<organism evidence="1 2">
    <name type="scientific">Diphasiastrum complanatum</name>
    <name type="common">Issler's clubmoss</name>
    <name type="synonym">Lycopodium complanatum</name>
    <dbReference type="NCBI Taxonomy" id="34168"/>
    <lineage>
        <taxon>Eukaryota</taxon>
        <taxon>Viridiplantae</taxon>
        <taxon>Streptophyta</taxon>
        <taxon>Embryophyta</taxon>
        <taxon>Tracheophyta</taxon>
        <taxon>Lycopodiopsida</taxon>
        <taxon>Lycopodiales</taxon>
        <taxon>Lycopodiaceae</taxon>
        <taxon>Lycopodioideae</taxon>
        <taxon>Diphasiastrum</taxon>
    </lineage>
</organism>
<proteinExistence type="predicted"/>
<evidence type="ECO:0000313" key="1">
    <source>
        <dbReference type="EMBL" id="KAJ7570036.1"/>
    </source>
</evidence>
<dbReference type="EMBL" id="CM055092">
    <property type="protein sequence ID" value="KAJ7570036.1"/>
    <property type="molecule type" value="Genomic_DNA"/>
</dbReference>
<protein>
    <submittedName>
        <fullName evidence="1">Uncharacterized protein</fullName>
    </submittedName>
</protein>